<evidence type="ECO:0000313" key="2">
    <source>
        <dbReference type="EMBL" id="VWB64814.1"/>
    </source>
</evidence>
<dbReference type="EMBL" id="CABVPW010000013">
    <property type="protein sequence ID" value="VWB64814.1"/>
    <property type="molecule type" value="Genomic_DNA"/>
</dbReference>
<protein>
    <recommendedName>
        <fullName evidence="4">DUF1963 domain-containing protein</fullName>
    </recommendedName>
</protein>
<evidence type="ECO:0008006" key="4">
    <source>
        <dbReference type="Google" id="ProtNLM"/>
    </source>
</evidence>
<dbReference type="AlphaFoldDB" id="A0A6P2L8Y3"/>
<dbReference type="Proteomes" id="UP000494218">
    <property type="component" value="Unassembled WGS sequence"/>
</dbReference>
<gene>
    <name evidence="2" type="ORF">BLA23254_03011</name>
</gene>
<feature type="region of interest" description="Disordered" evidence="1">
    <location>
        <begin position="1"/>
        <end position="25"/>
    </location>
</feature>
<reference evidence="2 3" key="1">
    <citation type="submission" date="2019-09" db="EMBL/GenBank/DDBJ databases">
        <authorList>
            <person name="Depoorter E."/>
        </authorList>
    </citation>
    <scope>NUCLEOTIDE SEQUENCE [LARGE SCALE GENOMIC DNA]</scope>
    <source>
        <strain evidence="2">LMG 23254</strain>
    </source>
</reference>
<proteinExistence type="predicted"/>
<accession>A0A6P2L8Y3</accession>
<evidence type="ECO:0000256" key="1">
    <source>
        <dbReference type="SAM" id="MobiDB-lite"/>
    </source>
</evidence>
<organism evidence="2 3">
    <name type="scientific">Burkholderia lata (strain ATCC 17760 / DSM 23089 / LMG 22485 / NCIMB 9086 / R18194 / 383)</name>
    <dbReference type="NCBI Taxonomy" id="482957"/>
    <lineage>
        <taxon>Bacteria</taxon>
        <taxon>Pseudomonadati</taxon>
        <taxon>Pseudomonadota</taxon>
        <taxon>Betaproteobacteria</taxon>
        <taxon>Burkholderiales</taxon>
        <taxon>Burkholderiaceae</taxon>
        <taxon>Burkholderia</taxon>
        <taxon>Burkholderia cepacia complex</taxon>
    </lineage>
</organism>
<evidence type="ECO:0000313" key="3">
    <source>
        <dbReference type="Proteomes" id="UP000494218"/>
    </source>
</evidence>
<name>A0A6P2L8Y3_BURL3</name>
<sequence>MKRCSTGGSSGDAEKTNAGVAGQSTETRMRVLSIADAGGNESEPRVGGGALIGNIEDWPTTTSGEPLHLIASFPAGFLGIDRGRDEFVSVFSFYSKHDYFVDRITYHGDPSEMRVIEEERTTRVVFHDRKRVVSEADAIPARRLIAGEPAARPFQRSGLGGIPGFLQNENLAIDSRFEFALQLYGGDFPDGWSDIFGLSDAVGYLFVDRLAREGLFFVQVT</sequence>